<organism evidence="9 10">
    <name type="scientific">Sedimentibacter saalensis</name>
    <dbReference type="NCBI Taxonomy" id="130788"/>
    <lineage>
        <taxon>Bacteria</taxon>
        <taxon>Bacillati</taxon>
        <taxon>Bacillota</taxon>
        <taxon>Tissierellia</taxon>
        <taxon>Sedimentibacter</taxon>
    </lineage>
</organism>
<evidence type="ECO:0000313" key="9">
    <source>
        <dbReference type="EMBL" id="TWH79021.1"/>
    </source>
</evidence>
<keyword evidence="3 6" id="KW-0055">Arginine biosynthesis</keyword>
<feature type="domain" description="Argininosuccinate lyase C-terminal" evidence="8">
    <location>
        <begin position="364"/>
        <end position="432"/>
    </location>
</feature>
<evidence type="ECO:0000256" key="3">
    <source>
        <dbReference type="ARBA" id="ARBA00022571"/>
    </source>
</evidence>
<dbReference type="PANTHER" id="PTHR43814:SF1">
    <property type="entry name" value="ARGININOSUCCINATE LYASE"/>
    <property type="match status" value="1"/>
</dbReference>
<dbReference type="InterPro" id="IPR000362">
    <property type="entry name" value="Fumarate_lyase_fam"/>
</dbReference>
<dbReference type="Pfam" id="PF14698">
    <property type="entry name" value="ASL_C2"/>
    <property type="match status" value="1"/>
</dbReference>
<accession>A0A562J766</accession>
<dbReference type="InterPro" id="IPR020557">
    <property type="entry name" value="Fumarate_lyase_CS"/>
</dbReference>
<comment type="caution">
    <text evidence="9">The sequence shown here is derived from an EMBL/GenBank/DDBJ whole genome shotgun (WGS) entry which is preliminary data.</text>
</comment>
<dbReference type="Gene3D" id="1.20.200.10">
    <property type="entry name" value="Fumarase/aspartase (Central domain)"/>
    <property type="match status" value="1"/>
</dbReference>
<dbReference type="GO" id="GO:0005829">
    <property type="term" value="C:cytosol"/>
    <property type="evidence" value="ECO:0007669"/>
    <property type="project" value="TreeGrafter"/>
</dbReference>
<dbReference type="SUPFAM" id="SSF48557">
    <property type="entry name" value="L-aspartase-like"/>
    <property type="match status" value="1"/>
</dbReference>
<reference evidence="9 10" key="1">
    <citation type="submission" date="2019-07" db="EMBL/GenBank/DDBJ databases">
        <title>Genomic Encyclopedia of Type Strains, Phase I: the one thousand microbial genomes (KMG-I) project.</title>
        <authorList>
            <person name="Kyrpides N."/>
        </authorList>
    </citation>
    <scope>NUCLEOTIDE SEQUENCE [LARGE SCALE GENOMIC DNA]</scope>
    <source>
        <strain evidence="9 10">DSM 13558</strain>
    </source>
</reference>
<sequence>MANLWSGRFEKGMDKIVEEFNASIFFDKRLYDCDIAGSIAHVTMLCEQGIVSKADKEKIVETLKEIKTEIQNGTITFDVHDEDIHMAVEGILIKRLGETGKRLHTARSRNDQVAVDTRLYAKREIVEIIEVLKYMEHVLLEKAEKYNNQIMVGFTHMQHAQPVTVGFHLMAYFQMFKRDIERFIQCYERTDYNPLGSCALAGTTIPIDRHRTAELLGFKNVTENAMDSVSDRDYVLEILSNASICMMHISRFAEEFVYWNSQEFSYISIDDSFCTGSSIMPQKKNPDMAELLRGKTGRIYGNLMQLLTVMKGTPLAYNKDFQEDKESLFDTVDTLKKSIVIFAKMIEKTEFRMEIIKKHLDKGFLNATDIAEHFVKNGMPFREAHEIVGKMVKYCETTNKDFIDLTDEDLQKIDSRVNNTLLPDLTMEGCVNGRVSYGGTAPKEVLRQIEAGKTWLGGVENEL</sequence>
<dbReference type="GO" id="GO:0042450">
    <property type="term" value="P:L-arginine biosynthetic process via ornithine"/>
    <property type="evidence" value="ECO:0007669"/>
    <property type="project" value="UniProtKB-UniRule"/>
</dbReference>
<keyword evidence="6" id="KW-0963">Cytoplasm</keyword>
<protein>
    <recommendedName>
        <fullName evidence="2 6">Argininosuccinate lyase</fullName>
        <shortName evidence="6">ASAL</shortName>
        <ecNumber evidence="2 6">4.3.2.1</ecNumber>
    </recommendedName>
    <alternativeName>
        <fullName evidence="6">Arginosuccinase</fullName>
    </alternativeName>
</protein>
<dbReference type="PRINTS" id="PR00145">
    <property type="entry name" value="ARGSUCLYASE"/>
</dbReference>
<dbReference type="NCBIfam" id="TIGR00838">
    <property type="entry name" value="argH"/>
    <property type="match status" value="1"/>
</dbReference>
<dbReference type="InterPro" id="IPR024083">
    <property type="entry name" value="Fumarase/histidase_N"/>
</dbReference>
<dbReference type="GO" id="GO:0004056">
    <property type="term" value="F:argininosuccinate lyase activity"/>
    <property type="evidence" value="ECO:0007669"/>
    <property type="project" value="UniProtKB-UniRule"/>
</dbReference>
<dbReference type="FunFam" id="1.10.40.30:FF:000001">
    <property type="entry name" value="Argininosuccinate lyase"/>
    <property type="match status" value="1"/>
</dbReference>
<proteinExistence type="inferred from homology"/>
<evidence type="ECO:0000256" key="4">
    <source>
        <dbReference type="ARBA" id="ARBA00022605"/>
    </source>
</evidence>
<dbReference type="PROSITE" id="PS00163">
    <property type="entry name" value="FUMARATE_LYASES"/>
    <property type="match status" value="1"/>
</dbReference>
<dbReference type="OrthoDB" id="9769623at2"/>
<keyword evidence="10" id="KW-1185">Reference proteome</keyword>
<dbReference type="InterPro" id="IPR008948">
    <property type="entry name" value="L-Aspartase-like"/>
</dbReference>
<dbReference type="EC" id="4.3.2.1" evidence="2 6"/>
<comment type="pathway">
    <text evidence="1 6">Amino-acid biosynthesis; L-arginine biosynthesis; L-arginine from L-ornithine and carbamoyl phosphate: step 3/3.</text>
</comment>
<dbReference type="PANTHER" id="PTHR43814">
    <property type="entry name" value="ARGININOSUCCINATE LYASE"/>
    <property type="match status" value="1"/>
</dbReference>
<dbReference type="Gene3D" id="1.10.275.10">
    <property type="entry name" value="Fumarase/aspartase (N-terminal domain)"/>
    <property type="match status" value="1"/>
</dbReference>
<dbReference type="PRINTS" id="PR00149">
    <property type="entry name" value="FUMRATELYASE"/>
</dbReference>
<dbReference type="Proteomes" id="UP000315343">
    <property type="component" value="Unassembled WGS sequence"/>
</dbReference>
<dbReference type="FunFam" id="1.20.200.10:FF:000015">
    <property type="entry name" value="argininosuccinate lyase isoform X2"/>
    <property type="match status" value="1"/>
</dbReference>
<gene>
    <name evidence="6" type="primary">argH</name>
    <name evidence="9" type="ORF">LY60_02549</name>
</gene>
<keyword evidence="5 6" id="KW-0456">Lyase</keyword>
<dbReference type="InterPro" id="IPR009049">
    <property type="entry name" value="Argininosuccinate_lyase"/>
</dbReference>
<dbReference type="HAMAP" id="MF_00006">
    <property type="entry name" value="Arg_succ_lyase"/>
    <property type="match status" value="1"/>
</dbReference>
<dbReference type="FunFam" id="1.10.275.10:FF:000002">
    <property type="entry name" value="Argininosuccinate lyase"/>
    <property type="match status" value="1"/>
</dbReference>
<dbReference type="InterPro" id="IPR029419">
    <property type="entry name" value="Arg_succ_lyase_C"/>
</dbReference>
<dbReference type="Pfam" id="PF00206">
    <property type="entry name" value="Lyase_1"/>
    <property type="match status" value="1"/>
</dbReference>
<dbReference type="CDD" id="cd01359">
    <property type="entry name" value="Argininosuccinate_lyase"/>
    <property type="match status" value="1"/>
</dbReference>
<comment type="catalytic activity">
    <reaction evidence="6">
        <text>2-(N(omega)-L-arginino)succinate = fumarate + L-arginine</text>
        <dbReference type="Rhea" id="RHEA:24020"/>
        <dbReference type="ChEBI" id="CHEBI:29806"/>
        <dbReference type="ChEBI" id="CHEBI:32682"/>
        <dbReference type="ChEBI" id="CHEBI:57472"/>
        <dbReference type="EC" id="4.3.2.1"/>
    </reaction>
</comment>
<dbReference type="UniPathway" id="UPA00068">
    <property type="reaction ID" value="UER00114"/>
</dbReference>
<dbReference type="InterPro" id="IPR022761">
    <property type="entry name" value="Fumarate_lyase_N"/>
</dbReference>
<keyword evidence="4 6" id="KW-0028">Amino-acid biosynthesis</keyword>
<evidence type="ECO:0000259" key="7">
    <source>
        <dbReference type="Pfam" id="PF00206"/>
    </source>
</evidence>
<evidence type="ECO:0000256" key="6">
    <source>
        <dbReference type="HAMAP-Rule" id="MF_00006"/>
    </source>
</evidence>
<evidence type="ECO:0000256" key="5">
    <source>
        <dbReference type="ARBA" id="ARBA00023239"/>
    </source>
</evidence>
<comment type="subcellular location">
    <subcellularLocation>
        <location evidence="6">Cytoplasm</location>
    </subcellularLocation>
</comment>
<evidence type="ECO:0000256" key="2">
    <source>
        <dbReference type="ARBA" id="ARBA00012338"/>
    </source>
</evidence>
<evidence type="ECO:0000259" key="8">
    <source>
        <dbReference type="Pfam" id="PF14698"/>
    </source>
</evidence>
<dbReference type="AlphaFoldDB" id="A0A562J766"/>
<evidence type="ECO:0000256" key="1">
    <source>
        <dbReference type="ARBA" id="ARBA00004941"/>
    </source>
</evidence>
<dbReference type="EMBL" id="VLKH01000007">
    <property type="protein sequence ID" value="TWH79021.1"/>
    <property type="molecule type" value="Genomic_DNA"/>
</dbReference>
<comment type="similarity">
    <text evidence="6">Belongs to the lyase 1 family. Argininosuccinate lyase subfamily.</text>
</comment>
<dbReference type="RefSeq" id="WP_145084233.1">
    <property type="nucleotide sequence ID" value="NZ_JAYFNS010000002.1"/>
</dbReference>
<feature type="domain" description="Fumarate lyase N-terminal" evidence="7">
    <location>
        <begin position="7"/>
        <end position="301"/>
    </location>
</feature>
<name>A0A562J766_9FIRM</name>
<dbReference type="Gene3D" id="1.10.40.30">
    <property type="entry name" value="Fumarase/aspartase (C-terminal domain)"/>
    <property type="match status" value="1"/>
</dbReference>
<evidence type="ECO:0000313" key="10">
    <source>
        <dbReference type="Proteomes" id="UP000315343"/>
    </source>
</evidence>